<sequence length="335" mass="34491">MALLEAVAFPPDHPRVVPCCSSCGTSRVLAGYGVAAASAGEFEGIIENGVVAAQEDGEPVLPPAHGGAACCAWAGGGAATSSCCWVAPAPAPTTLATSSSAPRPVRRRRGAAVAARVARRGAAEAESLRQSHIAVERGRRRRVNEYLAALRALMPPSYSRRGDQASIVGGAIDFVKELEHHLQSLQAQKRTASATAGGGHGSERFPGFFTSPQYSAAAAAVDDGASSTCGGGEGRRDTMQPGVADVEAAVSDGGHATVKVLAPRRRRMLLGLLLGMQRRGLAALHLNASTTADQMVLYTFTLKMGDEWQLSSAGDVAAAVHDIVAGMDTAEGRAL</sequence>
<feature type="domain" description="BHLH" evidence="7">
    <location>
        <begin position="127"/>
        <end position="178"/>
    </location>
</feature>
<dbReference type="EMBL" id="OZ075145">
    <property type="protein sequence ID" value="CAL5046810.1"/>
    <property type="molecule type" value="Genomic_DNA"/>
</dbReference>
<evidence type="ECO:0000256" key="5">
    <source>
        <dbReference type="ARBA" id="ARBA00023163"/>
    </source>
</evidence>
<dbReference type="GO" id="GO:0005634">
    <property type="term" value="C:nucleus"/>
    <property type="evidence" value="ECO:0007669"/>
    <property type="project" value="UniProtKB-SubCell"/>
</dbReference>
<gene>
    <name evidence="8" type="ORF">URODEC1_LOCUS89556</name>
</gene>
<accession>A0ABC9DX32</accession>
<evidence type="ECO:0000256" key="6">
    <source>
        <dbReference type="ARBA" id="ARBA00023242"/>
    </source>
</evidence>
<dbReference type="PROSITE" id="PS50888">
    <property type="entry name" value="BHLH"/>
    <property type="match status" value="1"/>
</dbReference>
<dbReference type="AlphaFoldDB" id="A0ABC9DX32"/>
<dbReference type="Gene3D" id="4.10.280.10">
    <property type="entry name" value="Helix-loop-helix DNA-binding domain"/>
    <property type="match status" value="1"/>
</dbReference>
<dbReference type="SUPFAM" id="SSF47459">
    <property type="entry name" value="HLH, helix-loop-helix DNA-binding domain"/>
    <property type="match status" value="1"/>
</dbReference>
<dbReference type="InterPro" id="IPR011598">
    <property type="entry name" value="bHLH_dom"/>
</dbReference>
<keyword evidence="4" id="KW-0238">DNA-binding</keyword>
<keyword evidence="3" id="KW-0805">Transcription regulation</keyword>
<evidence type="ECO:0000256" key="3">
    <source>
        <dbReference type="ARBA" id="ARBA00023015"/>
    </source>
</evidence>
<evidence type="ECO:0000256" key="4">
    <source>
        <dbReference type="ARBA" id="ARBA00023125"/>
    </source>
</evidence>
<dbReference type="SMART" id="SM00353">
    <property type="entry name" value="HLH"/>
    <property type="match status" value="1"/>
</dbReference>
<evidence type="ECO:0000313" key="9">
    <source>
        <dbReference type="Proteomes" id="UP001497457"/>
    </source>
</evidence>
<keyword evidence="5" id="KW-0804">Transcription</keyword>
<keyword evidence="6" id="KW-0539">Nucleus</keyword>
<reference evidence="8 9" key="2">
    <citation type="submission" date="2024-10" db="EMBL/GenBank/DDBJ databases">
        <authorList>
            <person name="Ryan C."/>
        </authorList>
    </citation>
    <scope>NUCLEOTIDE SEQUENCE [LARGE SCALE GENOMIC DNA]</scope>
</reference>
<comment type="subcellular location">
    <subcellularLocation>
        <location evidence="1">Nucleus</location>
    </subcellularLocation>
</comment>
<proteinExistence type="inferred from homology"/>
<evidence type="ECO:0000256" key="1">
    <source>
        <dbReference type="ARBA" id="ARBA00004123"/>
    </source>
</evidence>
<organism evidence="8 9">
    <name type="scientific">Urochloa decumbens</name>
    <dbReference type="NCBI Taxonomy" id="240449"/>
    <lineage>
        <taxon>Eukaryota</taxon>
        <taxon>Viridiplantae</taxon>
        <taxon>Streptophyta</taxon>
        <taxon>Embryophyta</taxon>
        <taxon>Tracheophyta</taxon>
        <taxon>Spermatophyta</taxon>
        <taxon>Magnoliopsida</taxon>
        <taxon>Liliopsida</taxon>
        <taxon>Poales</taxon>
        <taxon>Poaceae</taxon>
        <taxon>PACMAD clade</taxon>
        <taxon>Panicoideae</taxon>
        <taxon>Panicodae</taxon>
        <taxon>Paniceae</taxon>
        <taxon>Melinidinae</taxon>
        <taxon>Urochloa</taxon>
    </lineage>
</organism>
<dbReference type="Proteomes" id="UP001497457">
    <property type="component" value="Chromosome 35b"/>
</dbReference>
<protein>
    <recommendedName>
        <fullName evidence="7">BHLH domain-containing protein</fullName>
    </recommendedName>
</protein>
<dbReference type="GO" id="GO:0003677">
    <property type="term" value="F:DNA binding"/>
    <property type="evidence" value="ECO:0007669"/>
    <property type="project" value="UniProtKB-KW"/>
</dbReference>
<reference evidence="9" key="1">
    <citation type="submission" date="2024-06" db="EMBL/GenBank/DDBJ databases">
        <authorList>
            <person name="Ryan C."/>
        </authorList>
    </citation>
    <scope>NUCLEOTIDE SEQUENCE [LARGE SCALE GENOMIC DNA]</scope>
</reference>
<evidence type="ECO:0000259" key="7">
    <source>
        <dbReference type="PROSITE" id="PS50888"/>
    </source>
</evidence>
<evidence type="ECO:0000313" key="8">
    <source>
        <dbReference type="EMBL" id="CAL5046810.1"/>
    </source>
</evidence>
<name>A0ABC9DX32_9POAL</name>
<keyword evidence="9" id="KW-1185">Reference proteome</keyword>
<evidence type="ECO:0000256" key="2">
    <source>
        <dbReference type="ARBA" id="ARBA00005510"/>
    </source>
</evidence>
<dbReference type="Pfam" id="PF00010">
    <property type="entry name" value="HLH"/>
    <property type="match status" value="1"/>
</dbReference>
<comment type="similarity">
    <text evidence="2">Belongs to the bHLH protein family.</text>
</comment>
<dbReference type="PANTHER" id="PTHR11969:SF62">
    <property type="entry name" value="BHLH TRANSCRIPTION FACTOR"/>
    <property type="match status" value="1"/>
</dbReference>
<dbReference type="PANTHER" id="PTHR11969">
    <property type="entry name" value="MAX DIMERIZATION, MAD"/>
    <property type="match status" value="1"/>
</dbReference>
<dbReference type="InterPro" id="IPR036638">
    <property type="entry name" value="HLH_DNA-bd_sf"/>
</dbReference>